<protein>
    <submittedName>
        <fullName evidence="2">DUF6502 family protein</fullName>
    </submittedName>
</protein>
<dbReference type="EMBL" id="CP110257">
    <property type="protein sequence ID" value="UZD53905.1"/>
    <property type="molecule type" value="Genomic_DNA"/>
</dbReference>
<feature type="region of interest" description="Disordered" evidence="1">
    <location>
        <begin position="1"/>
        <end position="25"/>
    </location>
</feature>
<dbReference type="Pfam" id="PF20112">
    <property type="entry name" value="DUF6502"/>
    <property type="match status" value="1"/>
</dbReference>
<gene>
    <name evidence="2" type="ORF">OMP39_09385</name>
</gene>
<dbReference type="InterPro" id="IPR045445">
    <property type="entry name" value="DUF6502"/>
</dbReference>
<dbReference type="Proteomes" id="UP001163266">
    <property type="component" value="Chromosome"/>
</dbReference>
<sequence>MHTPSGTGTDKAEPQPLRSPMAVAPSDEHADVALRASLIVMAPIARWLIRSGVQYGAFASALKSVFVQVAREEIQSSGRKATDSALSVLSGVHRKDIRQLSQHKGRDFKPKSVSLVSQVFTRWVTDPRYRDEQGRPRKLPRLGAQDSFEALSRELSTDVHPRTVLEELVRLRLVRLDGDEVELLTEAFVPAEDHAELAALLSANGADHLAAAVHNLTTNHPRFLEQAVFADGLSERSALELSRLARELWAEVFQKMVTQASARCAADRDEPRPHRMRFGVYYYSEPERREDGPSARAADQA</sequence>
<evidence type="ECO:0000313" key="2">
    <source>
        <dbReference type="EMBL" id="UZD53905.1"/>
    </source>
</evidence>
<dbReference type="RefSeq" id="WP_264891474.1">
    <property type="nucleotide sequence ID" value="NZ_CP110257.1"/>
</dbReference>
<organism evidence="2 3">
    <name type="scientific">Caldimonas aquatica</name>
    <dbReference type="NCBI Taxonomy" id="376175"/>
    <lineage>
        <taxon>Bacteria</taxon>
        <taxon>Pseudomonadati</taxon>
        <taxon>Pseudomonadota</taxon>
        <taxon>Betaproteobacteria</taxon>
        <taxon>Burkholderiales</taxon>
        <taxon>Sphaerotilaceae</taxon>
        <taxon>Caldimonas</taxon>
    </lineage>
</organism>
<name>A0ABY6MPQ2_9BURK</name>
<proteinExistence type="predicted"/>
<accession>A0ABY6MPQ2</accession>
<evidence type="ECO:0000313" key="3">
    <source>
        <dbReference type="Proteomes" id="UP001163266"/>
    </source>
</evidence>
<evidence type="ECO:0000256" key="1">
    <source>
        <dbReference type="SAM" id="MobiDB-lite"/>
    </source>
</evidence>
<reference evidence="2" key="1">
    <citation type="submission" date="2022-10" db="EMBL/GenBank/DDBJ databases">
        <title>Complete genome sequence of Schlegelella aquatica LMG 23380.</title>
        <authorList>
            <person name="Musilova J."/>
            <person name="Kourilova X."/>
            <person name="Bezdicek M."/>
            <person name="Hermankova K."/>
            <person name="Obruca S."/>
            <person name="Sedlar K."/>
        </authorList>
    </citation>
    <scope>NUCLEOTIDE SEQUENCE</scope>
    <source>
        <strain evidence="2">LMG 23380</strain>
    </source>
</reference>
<keyword evidence="3" id="KW-1185">Reference proteome</keyword>